<evidence type="ECO:0000313" key="3">
    <source>
        <dbReference type="Proteomes" id="UP000030988"/>
    </source>
</evidence>
<evidence type="ECO:0000313" key="2">
    <source>
        <dbReference type="EMBL" id="KHL26095.1"/>
    </source>
</evidence>
<gene>
    <name evidence="2" type="ORF">PK98_06100</name>
</gene>
<keyword evidence="1" id="KW-0812">Transmembrane</keyword>
<keyword evidence="1" id="KW-1133">Transmembrane helix</keyword>
<dbReference type="AlphaFoldDB" id="A0A0B2C1P2"/>
<accession>A0A0B2C1P2</accession>
<organism evidence="2 3">
    <name type="scientific">Croceibacterium mercuriale</name>
    <dbReference type="NCBI Taxonomy" id="1572751"/>
    <lineage>
        <taxon>Bacteria</taxon>
        <taxon>Pseudomonadati</taxon>
        <taxon>Pseudomonadota</taxon>
        <taxon>Alphaproteobacteria</taxon>
        <taxon>Sphingomonadales</taxon>
        <taxon>Erythrobacteraceae</taxon>
        <taxon>Croceibacterium</taxon>
    </lineage>
</organism>
<dbReference type="Proteomes" id="UP000030988">
    <property type="component" value="Unassembled WGS sequence"/>
</dbReference>
<sequence>MAGGLWSVLTILGPILLIGVIAWAMLRNRGGTKREVDRAEHGAADLRHDLDADAAVTDHTVTNTDDRPGSRL</sequence>
<proteinExistence type="predicted"/>
<keyword evidence="1" id="KW-0472">Membrane</keyword>
<feature type="transmembrane region" description="Helical" evidence="1">
    <location>
        <begin position="6"/>
        <end position="26"/>
    </location>
</feature>
<name>A0A0B2C1P2_9SPHN</name>
<dbReference type="EMBL" id="JTDN01000001">
    <property type="protein sequence ID" value="KHL26095.1"/>
    <property type="molecule type" value="Genomic_DNA"/>
</dbReference>
<comment type="caution">
    <text evidence="2">The sequence shown here is derived from an EMBL/GenBank/DDBJ whole genome shotgun (WGS) entry which is preliminary data.</text>
</comment>
<dbReference type="RefSeq" id="WP_039095048.1">
    <property type="nucleotide sequence ID" value="NZ_JTDN01000001.1"/>
</dbReference>
<evidence type="ECO:0000256" key="1">
    <source>
        <dbReference type="SAM" id="Phobius"/>
    </source>
</evidence>
<protein>
    <submittedName>
        <fullName evidence="2">Uncharacterized protein</fullName>
    </submittedName>
</protein>
<keyword evidence="3" id="KW-1185">Reference proteome</keyword>
<reference evidence="2 3" key="1">
    <citation type="submission" date="2014-11" db="EMBL/GenBank/DDBJ databases">
        <title>Draft genome sequence of Kirrobacter mercurialis.</title>
        <authorList>
            <person name="Coil D.A."/>
            <person name="Eisen J.A."/>
        </authorList>
    </citation>
    <scope>NUCLEOTIDE SEQUENCE [LARGE SCALE GENOMIC DNA]</scope>
    <source>
        <strain evidence="2 3">Coronado</strain>
    </source>
</reference>